<feature type="compositionally biased region" description="Polar residues" evidence="1">
    <location>
        <begin position="550"/>
        <end position="568"/>
    </location>
</feature>
<protein>
    <submittedName>
        <fullName evidence="2">Uncharacterized protein</fullName>
    </submittedName>
</protein>
<dbReference type="EMBL" id="JABANM010032616">
    <property type="protein sequence ID" value="KAF4702629.1"/>
    <property type="molecule type" value="Genomic_DNA"/>
</dbReference>
<organism evidence="2 3">
    <name type="scientific">Perkinsus olseni</name>
    <name type="common">Perkinsus atlanticus</name>
    <dbReference type="NCBI Taxonomy" id="32597"/>
    <lineage>
        <taxon>Eukaryota</taxon>
        <taxon>Sar</taxon>
        <taxon>Alveolata</taxon>
        <taxon>Perkinsozoa</taxon>
        <taxon>Perkinsea</taxon>
        <taxon>Perkinsida</taxon>
        <taxon>Perkinsidae</taxon>
        <taxon>Perkinsus</taxon>
    </lineage>
</organism>
<feature type="region of interest" description="Disordered" evidence="1">
    <location>
        <begin position="427"/>
        <end position="568"/>
    </location>
</feature>
<dbReference type="Proteomes" id="UP000574390">
    <property type="component" value="Unassembled WGS sequence"/>
</dbReference>
<feature type="compositionally biased region" description="Basic and acidic residues" evidence="1">
    <location>
        <begin position="433"/>
        <end position="454"/>
    </location>
</feature>
<accession>A0A7J6Q289</accession>
<feature type="compositionally biased region" description="Polar residues" evidence="1">
    <location>
        <begin position="124"/>
        <end position="136"/>
    </location>
</feature>
<feature type="compositionally biased region" description="Polar residues" evidence="1">
    <location>
        <begin position="455"/>
        <end position="476"/>
    </location>
</feature>
<gene>
    <name evidence="2" type="ORF">FOZ62_011602</name>
</gene>
<name>A0A7J6Q289_PEROL</name>
<comment type="caution">
    <text evidence="2">The sequence shown here is derived from an EMBL/GenBank/DDBJ whole genome shotgun (WGS) entry which is preliminary data.</text>
</comment>
<evidence type="ECO:0000313" key="2">
    <source>
        <dbReference type="EMBL" id="KAF4702629.1"/>
    </source>
</evidence>
<evidence type="ECO:0000256" key="1">
    <source>
        <dbReference type="SAM" id="MobiDB-lite"/>
    </source>
</evidence>
<feature type="compositionally biased region" description="Polar residues" evidence="1">
    <location>
        <begin position="493"/>
        <end position="506"/>
    </location>
</feature>
<proteinExistence type="predicted"/>
<evidence type="ECO:0000313" key="3">
    <source>
        <dbReference type="Proteomes" id="UP000574390"/>
    </source>
</evidence>
<dbReference type="AlphaFoldDB" id="A0A7J6Q289"/>
<reference evidence="2 3" key="1">
    <citation type="submission" date="2020-04" db="EMBL/GenBank/DDBJ databases">
        <title>Perkinsus olseni comparative genomics.</title>
        <authorList>
            <person name="Bogema D.R."/>
        </authorList>
    </citation>
    <scope>NUCLEOTIDE SEQUENCE [LARGE SCALE GENOMIC DNA]</scope>
    <source>
        <strain evidence="2">ATCC PRA-205</strain>
    </source>
</reference>
<feature type="region of interest" description="Disordered" evidence="1">
    <location>
        <begin position="117"/>
        <end position="144"/>
    </location>
</feature>
<sequence length="568" mass="62633">MGSGVFVLYDSWLGPANIGKILAVGVTYIERAPYPNQHSVLYTTVPWRGRAMDPLESENTVTVAVMILKTVLELMEAGVDVLSCITDNTNSVISGSSIAADLIRDGEDAIRSYIEEHESKRSVESSGALDNTSEAESVSDPGQELLDVDGYPRVAPEFTPLQIGCHVHQHALLCKSLMHSGGQFEWISEMARGLEILEISEVRWASAIAAARSLSQNWEKLRQLIRTIEELPGRGVNVNPAIVDTCREVSSFVNKPGMQRKVGKLVDELWGLRELSDKLQKSSTTLFDATRLISSAYSVFSRSLSFTPQTKKIITERQTKCLKGREWILMFDHLSERENQKEALQGAIQAVRAFSDDYGLVNLEDSLGFMKQFFFEEGEPGRMASKCITAQEYWRYFRPCYVPEGENEDDAPGDQDLDILLETEISSLEESDESGKASDDDADNGREGVDDSKCSVRSQATEVYSAHNKSSVAPTQGNGGSESSESQLDDADSTTWSRNAVSNQRVVNEHSTDDASPASDQDDADSTTWSRNALSNQGVVNEHSVEAAWSVSNQDDADNTSWSRNCSM</sequence>